<comment type="caution">
    <text evidence="4">The sequence shown here is derived from an EMBL/GenBank/DDBJ whole genome shotgun (WGS) entry which is preliminary data.</text>
</comment>
<dbReference type="PANTHER" id="PTHR39399">
    <property type="entry name" value="PROTEIN ZPS1"/>
    <property type="match status" value="1"/>
</dbReference>
<keyword evidence="2" id="KW-0732">Signal</keyword>
<dbReference type="EMBL" id="MU854484">
    <property type="protein sequence ID" value="KAK4034322.1"/>
    <property type="molecule type" value="Genomic_DNA"/>
</dbReference>
<gene>
    <name evidence="4" type="ORF">C8A01DRAFT_18847</name>
</gene>
<keyword evidence="5" id="KW-1185">Reference proteome</keyword>
<feature type="signal peptide" evidence="2">
    <location>
        <begin position="1"/>
        <end position="18"/>
    </location>
</feature>
<protein>
    <submittedName>
        <fullName evidence="4">Peptidase domain-containing protein</fullName>
    </submittedName>
</protein>
<evidence type="ECO:0000256" key="2">
    <source>
        <dbReference type="SAM" id="SignalP"/>
    </source>
</evidence>
<feature type="compositionally biased region" description="Low complexity" evidence="1">
    <location>
        <begin position="27"/>
        <end position="44"/>
    </location>
</feature>
<evidence type="ECO:0000313" key="5">
    <source>
        <dbReference type="Proteomes" id="UP001303115"/>
    </source>
</evidence>
<dbReference type="SUPFAM" id="SSF55486">
    <property type="entry name" value="Metalloproteases ('zincins'), catalytic domain"/>
    <property type="match status" value="1"/>
</dbReference>
<dbReference type="GO" id="GO:0008237">
    <property type="term" value="F:metallopeptidase activity"/>
    <property type="evidence" value="ECO:0007669"/>
    <property type="project" value="InterPro"/>
</dbReference>
<dbReference type="GO" id="GO:0005576">
    <property type="term" value="C:extracellular region"/>
    <property type="evidence" value="ECO:0007669"/>
    <property type="project" value="TreeGrafter"/>
</dbReference>
<accession>A0AAN6PE66</accession>
<dbReference type="InterPro" id="IPR039124">
    <property type="entry name" value="PRA1-like"/>
</dbReference>
<reference evidence="5" key="1">
    <citation type="journal article" date="2023" name="Mol. Phylogenet. Evol.">
        <title>Genome-scale phylogeny and comparative genomics of the fungal order Sordariales.</title>
        <authorList>
            <person name="Hensen N."/>
            <person name="Bonometti L."/>
            <person name="Westerberg I."/>
            <person name="Brannstrom I.O."/>
            <person name="Guillou S."/>
            <person name="Cros-Aarteil S."/>
            <person name="Calhoun S."/>
            <person name="Haridas S."/>
            <person name="Kuo A."/>
            <person name="Mondo S."/>
            <person name="Pangilinan J."/>
            <person name="Riley R."/>
            <person name="LaButti K."/>
            <person name="Andreopoulos B."/>
            <person name="Lipzen A."/>
            <person name="Chen C."/>
            <person name="Yan M."/>
            <person name="Daum C."/>
            <person name="Ng V."/>
            <person name="Clum A."/>
            <person name="Steindorff A."/>
            <person name="Ohm R.A."/>
            <person name="Martin F."/>
            <person name="Silar P."/>
            <person name="Natvig D.O."/>
            <person name="Lalanne C."/>
            <person name="Gautier V."/>
            <person name="Ament-Velasquez S.L."/>
            <person name="Kruys A."/>
            <person name="Hutchinson M.I."/>
            <person name="Powell A.J."/>
            <person name="Barry K."/>
            <person name="Miller A.N."/>
            <person name="Grigoriev I.V."/>
            <person name="Debuchy R."/>
            <person name="Gladieux P."/>
            <person name="Hiltunen Thoren M."/>
            <person name="Johannesson H."/>
        </authorList>
    </citation>
    <scope>NUCLEOTIDE SEQUENCE [LARGE SCALE GENOMIC DNA]</scope>
    <source>
        <strain evidence="5">CBS 284.82</strain>
    </source>
</reference>
<feature type="chain" id="PRO_5042877643" evidence="2">
    <location>
        <begin position="19"/>
        <end position="269"/>
    </location>
</feature>
<dbReference type="GO" id="GO:0009986">
    <property type="term" value="C:cell surface"/>
    <property type="evidence" value="ECO:0007669"/>
    <property type="project" value="TreeGrafter"/>
</dbReference>
<dbReference type="Gene3D" id="3.40.390.10">
    <property type="entry name" value="Collagenase (Catalytic Domain)"/>
    <property type="match status" value="1"/>
</dbReference>
<dbReference type="GO" id="GO:0008270">
    <property type="term" value="F:zinc ion binding"/>
    <property type="evidence" value="ECO:0007669"/>
    <property type="project" value="TreeGrafter"/>
</dbReference>
<dbReference type="PANTHER" id="PTHR39399:SF1">
    <property type="entry name" value="PROTEIN ZPS1"/>
    <property type="match status" value="1"/>
</dbReference>
<dbReference type="InterPro" id="IPR024079">
    <property type="entry name" value="MetalloPept_cat_dom_sf"/>
</dbReference>
<evidence type="ECO:0000259" key="3">
    <source>
        <dbReference type="Pfam" id="PF13933"/>
    </source>
</evidence>
<organism evidence="4 5">
    <name type="scientific">Parachaetomium inaequale</name>
    <dbReference type="NCBI Taxonomy" id="2588326"/>
    <lineage>
        <taxon>Eukaryota</taxon>
        <taxon>Fungi</taxon>
        <taxon>Dikarya</taxon>
        <taxon>Ascomycota</taxon>
        <taxon>Pezizomycotina</taxon>
        <taxon>Sordariomycetes</taxon>
        <taxon>Sordariomycetidae</taxon>
        <taxon>Sordariales</taxon>
        <taxon>Chaetomiaceae</taxon>
        <taxon>Parachaetomium</taxon>
    </lineage>
</organism>
<evidence type="ECO:0000256" key="1">
    <source>
        <dbReference type="SAM" id="MobiDB-lite"/>
    </source>
</evidence>
<dbReference type="AlphaFoldDB" id="A0AAN6PE66"/>
<dbReference type="Pfam" id="PF13933">
    <property type="entry name" value="HRXXH"/>
    <property type="match status" value="1"/>
</dbReference>
<name>A0AAN6PE66_9PEZI</name>
<proteinExistence type="predicted"/>
<feature type="domain" description="Putative peptidase" evidence="3">
    <location>
        <begin position="25"/>
        <end position="267"/>
    </location>
</feature>
<sequence length="269" mass="29079">MRSHILSALCLLTAGTHALPAPRAQDVTTTVTATSSTSSSTSTPTPYDFTAGAVTAFPIHESCNSTLRRQLERALDETVELAAHARDHILRFGGDSPFVQKYFGTGNGTNGTTTLASTAAPLGWYSRIVAADRGNMTFRCDDPDRNCETQDGWAGHWRGANATQETVICQPSYEKRRWLDSVCGLGHTVVGSPLNTFWATDLLHRVLHVPRISEGIVEHFAEDYGGVLELARTEPEKSGIDSDTLQYFAIDVYAFDIAAPGVGCTGEVN</sequence>
<feature type="region of interest" description="Disordered" evidence="1">
    <location>
        <begin position="23"/>
        <end position="44"/>
    </location>
</feature>
<dbReference type="GO" id="GO:0005178">
    <property type="term" value="F:integrin binding"/>
    <property type="evidence" value="ECO:0007669"/>
    <property type="project" value="TreeGrafter"/>
</dbReference>
<evidence type="ECO:0000313" key="4">
    <source>
        <dbReference type="EMBL" id="KAK4034322.1"/>
    </source>
</evidence>
<dbReference type="InterPro" id="IPR029482">
    <property type="entry name" value="HRXXH"/>
</dbReference>
<dbReference type="GO" id="GO:0009277">
    <property type="term" value="C:fungal-type cell wall"/>
    <property type="evidence" value="ECO:0007669"/>
    <property type="project" value="TreeGrafter"/>
</dbReference>
<dbReference type="Proteomes" id="UP001303115">
    <property type="component" value="Unassembled WGS sequence"/>
</dbReference>